<reference evidence="6" key="2">
    <citation type="submission" date="2020-09" db="EMBL/GenBank/DDBJ databases">
        <authorList>
            <person name="Sun Q."/>
            <person name="Ohkuma M."/>
        </authorList>
    </citation>
    <scope>NUCLEOTIDE SEQUENCE</scope>
    <source>
        <strain evidence="6">JCM 13919</strain>
    </source>
</reference>
<name>A0A917ND93_9GAMM</name>
<dbReference type="InterPro" id="IPR058792">
    <property type="entry name" value="Beta-barrel_RND_2"/>
</dbReference>
<gene>
    <name evidence="6" type="ORF">GCM10007966_19370</name>
</gene>
<dbReference type="PANTHER" id="PTHR30097">
    <property type="entry name" value="CATION EFFLUX SYSTEM PROTEIN CUSB"/>
    <property type="match status" value="1"/>
</dbReference>
<evidence type="ECO:0000259" key="5">
    <source>
        <dbReference type="Pfam" id="PF25975"/>
    </source>
</evidence>
<dbReference type="EMBL" id="BMOB01000009">
    <property type="protein sequence ID" value="GGI90766.1"/>
    <property type="molecule type" value="Genomic_DNA"/>
</dbReference>
<feature type="domain" description="CusB-like beta-barrel" evidence="3">
    <location>
        <begin position="150"/>
        <end position="225"/>
    </location>
</feature>
<evidence type="ECO:0000313" key="7">
    <source>
        <dbReference type="Proteomes" id="UP000630149"/>
    </source>
</evidence>
<keyword evidence="1" id="KW-0813">Transport</keyword>
<dbReference type="Gene3D" id="2.40.30.170">
    <property type="match status" value="1"/>
</dbReference>
<feature type="signal peptide" evidence="2">
    <location>
        <begin position="1"/>
        <end position="21"/>
    </location>
</feature>
<dbReference type="Pfam" id="PF25975">
    <property type="entry name" value="CzcB_C"/>
    <property type="match status" value="1"/>
</dbReference>
<dbReference type="OrthoDB" id="9768185at2"/>
<dbReference type="Gene3D" id="2.40.420.20">
    <property type="match status" value="1"/>
</dbReference>
<dbReference type="InterPro" id="IPR058647">
    <property type="entry name" value="BSH_CzcB-like"/>
</dbReference>
<evidence type="ECO:0008006" key="8">
    <source>
        <dbReference type="Google" id="ProtNLM"/>
    </source>
</evidence>
<dbReference type="InterPro" id="IPR058649">
    <property type="entry name" value="CzcB_C"/>
</dbReference>
<dbReference type="Pfam" id="PF25954">
    <property type="entry name" value="Beta-barrel_RND_2"/>
    <property type="match status" value="1"/>
</dbReference>
<protein>
    <recommendedName>
        <fullName evidence="8">HelB protein</fullName>
    </recommendedName>
</protein>
<evidence type="ECO:0000313" key="6">
    <source>
        <dbReference type="EMBL" id="GGI90766.1"/>
    </source>
</evidence>
<sequence>MVIRKTILAMMCIGISIGVFAESSHESEGHHDKEVVRLSQEVIKRYKIELAKAGPHSLEISREVLGKIGSNANKTVYIYPRYGGIIKKMTKFLGDKVRDGELLASVESNQTLQIYDIKAPFSGYIVKKEANPGEFIKTGNPIYQLADLSTVWVHLFIYRENSELIKQGQKVLVYDKNKPGKVAQSQIDYVSPLGVEHNQTMRARTVLNNNEKGLTWLPGLYVNAKVIIDEKQVSIAVKNEAIQSIEGKKVIFVKTKEGFEPKVCQFGIEGDDYTQVIKGLKAGDTYVAENSFILKAELEKDSASHSH</sequence>
<accession>A0A917ND93</accession>
<dbReference type="Proteomes" id="UP000630149">
    <property type="component" value="Unassembled WGS sequence"/>
</dbReference>
<feature type="domain" description="CzcB-like C-terminal circularly permuted SH3-like" evidence="5">
    <location>
        <begin position="235"/>
        <end position="295"/>
    </location>
</feature>
<evidence type="ECO:0000259" key="3">
    <source>
        <dbReference type="Pfam" id="PF25954"/>
    </source>
</evidence>
<dbReference type="InterPro" id="IPR051909">
    <property type="entry name" value="MFP_Cation_Efflux"/>
</dbReference>
<reference evidence="6" key="1">
    <citation type="journal article" date="2014" name="Int. J. Syst. Evol. Microbiol.">
        <title>Complete genome sequence of Corynebacterium casei LMG S-19264T (=DSM 44701T), isolated from a smear-ripened cheese.</title>
        <authorList>
            <consortium name="US DOE Joint Genome Institute (JGI-PGF)"/>
            <person name="Walter F."/>
            <person name="Albersmeier A."/>
            <person name="Kalinowski J."/>
            <person name="Ruckert C."/>
        </authorList>
    </citation>
    <scope>NUCLEOTIDE SEQUENCE</scope>
    <source>
        <strain evidence="6">JCM 13919</strain>
    </source>
</reference>
<proteinExistence type="predicted"/>
<feature type="domain" description="CzcB-like barrel-sandwich hybrid" evidence="4">
    <location>
        <begin position="74"/>
        <end position="147"/>
    </location>
</feature>
<dbReference type="SUPFAM" id="SSF111369">
    <property type="entry name" value="HlyD-like secretion proteins"/>
    <property type="match status" value="1"/>
</dbReference>
<comment type="caution">
    <text evidence="6">The sequence shown here is derived from an EMBL/GenBank/DDBJ whole genome shotgun (WGS) entry which is preliminary data.</text>
</comment>
<dbReference type="Pfam" id="PF25973">
    <property type="entry name" value="BSH_CzcB"/>
    <property type="match status" value="1"/>
</dbReference>
<dbReference type="PANTHER" id="PTHR30097:SF4">
    <property type="entry name" value="SLR6042 PROTEIN"/>
    <property type="match status" value="1"/>
</dbReference>
<dbReference type="Gene3D" id="2.40.50.100">
    <property type="match status" value="1"/>
</dbReference>
<evidence type="ECO:0000256" key="2">
    <source>
        <dbReference type="SAM" id="SignalP"/>
    </source>
</evidence>
<evidence type="ECO:0000256" key="1">
    <source>
        <dbReference type="ARBA" id="ARBA00022448"/>
    </source>
</evidence>
<keyword evidence="2" id="KW-0732">Signal</keyword>
<evidence type="ECO:0000259" key="4">
    <source>
        <dbReference type="Pfam" id="PF25973"/>
    </source>
</evidence>
<organism evidence="6 7">
    <name type="scientific">Legionella impletisoli</name>
    <dbReference type="NCBI Taxonomy" id="343510"/>
    <lineage>
        <taxon>Bacteria</taxon>
        <taxon>Pseudomonadati</taxon>
        <taxon>Pseudomonadota</taxon>
        <taxon>Gammaproteobacteria</taxon>
        <taxon>Legionellales</taxon>
        <taxon>Legionellaceae</taxon>
        <taxon>Legionella</taxon>
    </lineage>
</organism>
<dbReference type="AlphaFoldDB" id="A0A917ND93"/>
<keyword evidence="7" id="KW-1185">Reference proteome</keyword>
<dbReference type="RefSeq" id="WP_131777200.1">
    <property type="nucleotide sequence ID" value="NZ_BMOB01000009.1"/>
</dbReference>
<feature type="chain" id="PRO_5037931369" description="HelB protein" evidence="2">
    <location>
        <begin position="22"/>
        <end position="307"/>
    </location>
</feature>